<proteinExistence type="predicted"/>
<accession>A0A4R3SYL6</accession>
<reference evidence="1 2" key="1">
    <citation type="submission" date="2019-03" db="EMBL/GenBank/DDBJ databases">
        <title>Genomic Encyclopedia of Type Strains, Phase IV (KMG-IV): sequencing the most valuable type-strain genomes for metagenomic binning, comparative biology and taxonomic classification.</title>
        <authorList>
            <person name="Goeker M."/>
        </authorList>
    </citation>
    <scope>NUCLEOTIDE SEQUENCE [LARGE SCALE GENOMIC DNA]</scope>
    <source>
        <strain evidence="1 2">DSM 29481</strain>
    </source>
</reference>
<sequence length="74" mass="8773">MNTSEKNSYLIIYVLLDFVRYVKELEKAATTEEEQKRIHEQCDLLQNYCGLYLKQTLGEREVSIFLKEIQDLLA</sequence>
<dbReference type="RefSeq" id="WP_008690004.1">
    <property type="nucleotide sequence ID" value="NZ_AP024510.1"/>
</dbReference>
<organism evidence="1 2">
    <name type="scientific">Longicatena caecimuris</name>
    <dbReference type="NCBI Taxonomy" id="1796635"/>
    <lineage>
        <taxon>Bacteria</taxon>
        <taxon>Bacillati</taxon>
        <taxon>Bacillota</taxon>
        <taxon>Erysipelotrichia</taxon>
        <taxon>Erysipelotrichales</taxon>
        <taxon>Erysipelotrichaceae</taxon>
        <taxon>Longicatena</taxon>
    </lineage>
</organism>
<dbReference type="AlphaFoldDB" id="A0A4R3SYL6"/>
<gene>
    <name evidence="1" type="ORF">EDD61_12737</name>
</gene>
<keyword evidence="2" id="KW-1185">Reference proteome</keyword>
<dbReference type="GeneID" id="73794679"/>
<evidence type="ECO:0000313" key="2">
    <source>
        <dbReference type="Proteomes" id="UP000295773"/>
    </source>
</evidence>
<name>A0A4R3SYL6_9FIRM</name>
<evidence type="ECO:0000313" key="1">
    <source>
        <dbReference type="EMBL" id="TCU53699.1"/>
    </source>
</evidence>
<dbReference type="EMBL" id="SMBP01000027">
    <property type="protein sequence ID" value="TCU53699.1"/>
    <property type="molecule type" value="Genomic_DNA"/>
</dbReference>
<protein>
    <submittedName>
        <fullName evidence="1">Uncharacterized protein</fullName>
    </submittedName>
</protein>
<comment type="caution">
    <text evidence="1">The sequence shown here is derived from an EMBL/GenBank/DDBJ whole genome shotgun (WGS) entry which is preliminary data.</text>
</comment>
<dbReference type="Proteomes" id="UP000295773">
    <property type="component" value="Unassembled WGS sequence"/>
</dbReference>